<keyword evidence="1" id="KW-0812">Transmembrane</keyword>
<dbReference type="EMBL" id="JAMKOV010000039">
    <property type="protein sequence ID" value="KAI8035347.1"/>
    <property type="molecule type" value="Genomic_DNA"/>
</dbReference>
<dbReference type="Proteomes" id="UP001059596">
    <property type="component" value="Unassembled WGS sequence"/>
</dbReference>
<accession>A0A9Q0BKC1</accession>
<protein>
    <submittedName>
        <fullName evidence="2">Uncharacterized protein</fullName>
    </submittedName>
</protein>
<gene>
    <name evidence="2" type="ORF">M5D96_011895</name>
</gene>
<name>A0A9Q0BKC1_9MUSC</name>
<feature type="transmembrane region" description="Helical" evidence="1">
    <location>
        <begin position="40"/>
        <end position="61"/>
    </location>
</feature>
<keyword evidence="3" id="KW-1185">Reference proteome</keyword>
<proteinExistence type="predicted"/>
<sequence length="93" mass="11628">MHMYIHANAIQTYIHMYIRRLAFCFYTICKRTFEHSNAKFILNIFYFYLNTLVHMFASQIYNNVHIHVRLTYEFYKNDMHQCKHIDTYERIYV</sequence>
<organism evidence="2 3">
    <name type="scientific">Drosophila gunungcola</name>
    <name type="common">fruit fly</name>
    <dbReference type="NCBI Taxonomy" id="103775"/>
    <lineage>
        <taxon>Eukaryota</taxon>
        <taxon>Metazoa</taxon>
        <taxon>Ecdysozoa</taxon>
        <taxon>Arthropoda</taxon>
        <taxon>Hexapoda</taxon>
        <taxon>Insecta</taxon>
        <taxon>Pterygota</taxon>
        <taxon>Neoptera</taxon>
        <taxon>Endopterygota</taxon>
        <taxon>Diptera</taxon>
        <taxon>Brachycera</taxon>
        <taxon>Muscomorpha</taxon>
        <taxon>Ephydroidea</taxon>
        <taxon>Drosophilidae</taxon>
        <taxon>Drosophila</taxon>
        <taxon>Sophophora</taxon>
    </lineage>
</organism>
<reference evidence="2" key="1">
    <citation type="journal article" date="2023" name="Genome Biol. Evol.">
        <title>Long-read-based Genome Assembly of Drosophila gunungcola Reveals Fewer Chemosensory Genes in Flower-breeding Species.</title>
        <authorList>
            <person name="Negi A."/>
            <person name="Liao B.Y."/>
            <person name="Yeh S.D."/>
        </authorList>
    </citation>
    <scope>NUCLEOTIDE SEQUENCE</scope>
    <source>
        <strain evidence="2">Sukarami</strain>
    </source>
</reference>
<comment type="caution">
    <text evidence="2">The sequence shown here is derived from an EMBL/GenBank/DDBJ whole genome shotgun (WGS) entry which is preliminary data.</text>
</comment>
<evidence type="ECO:0000313" key="3">
    <source>
        <dbReference type="Proteomes" id="UP001059596"/>
    </source>
</evidence>
<keyword evidence="1" id="KW-0472">Membrane</keyword>
<evidence type="ECO:0000256" key="1">
    <source>
        <dbReference type="SAM" id="Phobius"/>
    </source>
</evidence>
<dbReference type="AlphaFoldDB" id="A0A9Q0BKC1"/>
<keyword evidence="1" id="KW-1133">Transmembrane helix</keyword>
<evidence type="ECO:0000313" key="2">
    <source>
        <dbReference type="EMBL" id="KAI8035347.1"/>
    </source>
</evidence>